<dbReference type="PROSITE" id="PS51272">
    <property type="entry name" value="SLH"/>
    <property type="match status" value="3"/>
</dbReference>
<accession>A0A934J1E3</accession>
<dbReference type="Pfam" id="PF02837">
    <property type="entry name" value="Glyco_hydro_2_N"/>
    <property type="match status" value="1"/>
</dbReference>
<dbReference type="Gene3D" id="3.20.20.80">
    <property type="entry name" value="Glycosidases"/>
    <property type="match status" value="1"/>
</dbReference>
<dbReference type="PANTHER" id="PTHR46323:SF2">
    <property type="entry name" value="BETA-GALACTOSIDASE"/>
    <property type="match status" value="1"/>
</dbReference>
<dbReference type="EC" id="3.2.1.23" evidence="3"/>
<dbReference type="Pfam" id="PF02836">
    <property type="entry name" value="Glyco_hydro_2_C"/>
    <property type="match status" value="1"/>
</dbReference>
<gene>
    <name evidence="11" type="ORF">JFN88_17660</name>
</gene>
<dbReference type="InterPro" id="IPR013783">
    <property type="entry name" value="Ig-like_fold"/>
</dbReference>
<feature type="domain" description="SLH" evidence="10">
    <location>
        <begin position="2327"/>
        <end position="2385"/>
    </location>
</feature>
<dbReference type="Proteomes" id="UP000640274">
    <property type="component" value="Unassembled WGS sequence"/>
</dbReference>
<dbReference type="InterPro" id="IPR006102">
    <property type="entry name" value="Ig-like_GH2"/>
</dbReference>
<evidence type="ECO:0000256" key="4">
    <source>
        <dbReference type="ARBA" id="ARBA00013303"/>
    </source>
</evidence>
<dbReference type="InterPro" id="IPR006104">
    <property type="entry name" value="Glyco_hydro_2_N"/>
</dbReference>
<evidence type="ECO:0000256" key="8">
    <source>
        <dbReference type="SAM" id="MobiDB-lite"/>
    </source>
</evidence>
<dbReference type="InterPro" id="IPR006101">
    <property type="entry name" value="Glyco_hydro_2"/>
</dbReference>
<dbReference type="Gene3D" id="2.60.120.260">
    <property type="entry name" value="Galactose-binding domain-like"/>
    <property type="match status" value="3"/>
</dbReference>
<dbReference type="InterPro" id="IPR004199">
    <property type="entry name" value="B-gal_small/dom_5"/>
</dbReference>
<dbReference type="GO" id="GO:0009341">
    <property type="term" value="C:beta-galactosidase complex"/>
    <property type="evidence" value="ECO:0007669"/>
    <property type="project" value="InterPro"/>
</dbReference>
<feature type="region of interest" description="Disordered" evidence="8">
    <location>
        <begin position="1992"/>
        <end position="2041"/>
    </location>
</feature>
<dbReference type="InterPro" id="IPR032312">
    <property type="entry name" value="LacZ_4"/>
</dbReference>
<evidence type="ECO:0000256" key="3">
    <source>
        <dbReference type="ARBA" id="ARBA00012756"/>
    </source>
</evidence>
<comment type="catalytic activity">
    <reaction evidence="1">
        <text>Hydrolysis of terminal non-reducing beta-D-galactose residues in beta-D-galactosides.</text>
        <dbReference type="EC" id="3.2.1.23"/>
    </reaction>
</comment>
<dbReference type="PANTHER" id="PTHR46323">
    <property type="entry name" value="BETA-GALACTOSIDASE"/>
    <property type="match status" value="1"/>
</dbReference>
<dbReference type="InterPro" id="IPR023232">
    <property type="entry name" value="Glyco_hydro_2_AS"/>
</dbReference>
<dbReference type="Pfam" id="PF02929">
    <property type="entry name" value="Bgal_small_N"/>
    <property type="match status" value="1"/>
</dbReference>
<evidence type="ECO:0000256" key="9">
    <source>
        <dbReference type="SAM" id="SignalP"/>
    </source>
</evidence>
<dbReference type="GO" id="GO:0004565">
    <property type="term" value="F:beta-galactosidase activity"/>
    <property type="evidence" value="ECO:0007669"/>
    <property type="project" value="UniProtKB-EC"/>
</dbReference>
<evidence type="ECO:0000259" key="10">
    <source>
        <dbReference type="PROSITE" id="PS51272"/>
    </source>
</evidence>
<keyword evidence="12" id="KW-1185">Reference proteome</keyword>
<dbReference type="Pfam" id="PF00395">
    <property type="entry name" value="SLH"/>
    <property type="match status" value="3"/>
</dbReference>
<keyword evidence="5" id="KW-0378">Hydrolase</keyword>
<dbReference type="GO" id="GO:0005990">
    <property type="term" value="P:lactose catabolic process"/>
    <property type="evidence" value="ECO:0007669"/>
    <property type="project" value="TreeGrafter"/>
</dbReference>
<dbReference type="Pfam" id="PF16353">
    <property type="entry name" value="LacZ_4"/>
    <property type="match status" value="1"/>
</dbReference>
<dbReference type="Pfam" id="PF02368">
    <property type="entry name" value="Big_2"/>
    <property type="match status" value="1"/>
</dbReference>
<dbReference type="RefSeq" id="WP_199020617.1">
    <property type="nucleotide sequence ID" value="NZ_JAELUP010000103.1"/>
</dbReference>
<dbReference type="InterPro" id="IPR001119">
    <property type="entry name" value="SLH_dom"/>
</dbReference>
<keyword evidence="9" id="KW-0732">Signal</keyword>
<evidence type="ECO:0000313" key="11">
    <source>
        <dbReference type="EMBL" id="MBJ6363031.1"/>
    </source>
</evidence>
<dbReference type="SUPFAM" id="SSF49303">
    <property type="entry name" value="beta-Galactosidase/glucuronidase domain"/>
    <property type="match status" value="2"/>
</dbReference>
<evidence type="ECO:0000256" key="6">
    <source>
        <dbReference type="ARBA" id="ARBA00023295"/>
    </source>
</evidence>
<dbReference type="InterPro" id="IPR014718">
    <property type="entry name" value="GH-type_carb-bd"/>
</dbReference>
<dbReference type="InterPro" id="IPR017853">
    <property type="entry name" value="GH"/>
</dbReference>
<feature type="compositionally biased region" description="Low complexity" evidence="8">
    <location>
        <begin position="1992"/>
        <end position="2020"/>
    </location>
</feature>
<reference evidence="11" key="1">
    <citation type="submission" date="2020-12" db="EMBL/GenBank/DDBJ databases">
        <authorList>
            <person name="Huq M.A."/>
        </authorList>
    </citation>
    <scope>NUCLEOTIDE SEQUENCE</scope>
    <source>
        <strain evidence="11">MAHUQ-46</strain>
    </source>
</reference>
<comment type="similarity">
    <text evidence="2">Belongs to the glycosyl hydrolase 2 family.</text>
</comment>
<sequence length="2385" mass="260986">MAIRKSTLSLVMAVMLVLPLFPPPPAARAAQSASGDVLTVDGSDMHTSDQSEYYKAYLPALGGGGGESNWVNSGGYWSCWEAGYVTFRFKGTGIKVYGKTASNHGEMAFTVLKSGANIESPSAGDIVRPEKIVNTNSANAVEDVVIFDSSADGNLPDSYYILKFRIVKQGQYGLFSRFDVLGYDPNGFNPPGIPEPPRDTEGAVKGDEWTEQTKRFAVNREDAKAHFYPYDTEEKALDGYTMNPVESDYYMNLDTVNASDWKFSYAARPADRLGAAASGNAFSDAENAFDFTQFSYDDASWDNINVPSSWQINWEADPANGNKPKFKYDKLIYTNWGPYAWEQDGWNNTGKSVSGKTPVGTNAVGTYRHKFKVPDNWDGREILLDLAGVESNSFVWVNGQSVGYAEDSFTNKTFNITKYLNWTNKAENVLTIQVFRFSTGSFLEDQDVFNMSGIFRSVFLTARPKVALYDFEVKTTPETAGKYDGAWNLNVKSLLRDFGADDRDDLKLTAKLYDGETVIGTAGQAIDPNQFKIKKNWLGNDQVVTDVYWQGENGHTVTSQLTPEDYARAASYLDFKINVRDPKLWSAEKPNLYKLVLTLEKDGSIQETTSVRVGFREIKIEGDRFFINGTRIMFYGTNLHETNVGTYGRTMTEDTIRLDYKLMKQGNVNAVRFSHYPKDTRFYDLADEYGLYLMDEANLETHSDRDGGGFHISNNPNWGPAIRDRIANMVERDKNYPSVVIWSMGNESSGGDEFRKWATKWANERDTTRATHAEFDNSYKNSLVNGNPTVSSNMYSSPGSVGSNSGGDNRPYLICEYIYTRGNAGGAWDPYIKGFDDKPRAIGGFIWDWADKGVLTPRPDIAYDADYINHPDNWFYGYGGDWGDKPTNFTMGTNSGNHGSQTANGIVLNDRALKPIWEEMKYQYRWITATLPNDVTALKEGSEFTVNNKMLFTNTNEYGARWELQRDGKVIEDGVWEAGISVGPAPSGVDEKTITSDQFQVPFDRPEDWESYQGSEYFFNVYFYEKGQPAWADTQNYEVSWSQLPVDFNSEPWERGTAKPPASTGAFDIVDGATDITVDGDNDFSLVINKATGIITKYSYKGKDFLEKGPAPNFWRAFVENDYGWDANASTREAWRTASNNVTVEQVSLLNEGGKDFEEIAISGYLGAPNARKGSYKTVYKVYANGEVQVDYTYEFNGSLTGNNARPLEIGSMMTVKPGFDNIAWYGRGSEESYVDRKLGYPVGIYNSTVAEQFVDYIQVQENGNKVDVRWMALTDGDGDGLLIKSNGRTVPLGGSRVTSTNMLEFNALHYSPEQLNKTGASRDYHPYQLERDALAANGGDPDLPITLRINAWGMGVGGYNGWGAQPREDLDYRLNVAGKTYEYSYTMKPVTGFDNKADESIKAANDYYQAPRYDVEHVDAVLNVKTIVEGYQARIPVTADPAYKGFEIRLIAEDGSTIRSAVIDADGKAVLKLSAADVPGEGVYVVEFWDGNNYVGSSHLTVVSIKQLWTPETQTLIDGKLRVTFPAKIGGNITTNKGDATIVGDGHTLVVNVRSDAEGRIEIKDVEYPGLFTDYKFNFTLFYKTDYQGVPEGYKSAYQKLWGGDYDSMYNNGARSPSVYTSGQYAGQLIVSYEAGDWIRFDNLAFTGNGAAAMKISGTRADGGTAPVEVYRGIGTPPGPTTKIEAVEKELLNRFSFPQSPGDWFSNAGEVTYTFDTPLKGLVDSVYIYVPNGGFAFLSIEFVEAGGPAASASSSDSPMYSASTSTGMPTVKSVDGKITYVHDGSTRVDGDTKVLATFDDPNVELYYVIPGYTRSLSASYTGVPDAPAGSYFSGNQDAASGYVTVYGASPNDILANKVGLDGKITIPKPTQGDYTLMVRAGHAGDDSAVYKHRFTLTGHESIAVTNIVVTSTAHVIKAKGGTLQMSATVAPELATDKSVKWAVYNIDGSATDKATISVSGLLTAKKNGKVKVVATANDGSGVKGELEITISGQSSSNPNQGSGSDSGSDPDPDSAAGSGNNPSSDGVKIVKPSDIKPDQGKVSLKLDSKQSALSIPLDLISSIGANKLEVAAENVKITIPNAVLEKLAATAGGAKAGNIEITMKPVDQAAQGGNFKQAGQVYELNLKIKSGDKESRLTNFIEPIVVEFLVDLAQLDKDLLGVYYFNEKSKVWEYVGGTVTENGIRAYLTHFSKFAVLEYNKVFTDVPDTHWAHRTLQVMAAKHIVTGVSATDFNPNGVTTRAQFVTMLVNALGLVTENTSTTFTDVQATDWYAASVAAAYKAGLISGVSSGKFEPKAQITREQMASLMVRAYEYRNGKTAATVDAASALKDGEKISAWAKQDVNKAIELGLMQGKGKGVFAPATTATRAETAQAILNLLNKAGK</sequence>
<dbReference type="SMART" id="SM00635">
    <property type="entry name" value="BID_2"/>
    <property type="match status" value="1"/>
</dbReference>
<evidence type="ECO:0000256" key="7">
    <source>
        <dbReference type="ARBA" id="ARBA00032230"/>
    </source>
</evidence>
<dbReference type="Gene3D" id="2.60.40.1080">
    <property type="match status" value="1"/>
</dbReference>
<dbReference type="InterPro" id="IPR008979">
    <property type="entry name" value="Galactose-bd-like_sf"/>
</dbReference>
<dbReference type="GO" id="GO:0030246">
    <property type="term" value="F:carbohydrate binding"/>
    <property type="evidence" value="ECO:0007669"/>
    <property type="project" value="InterPro"/>
</dbReference>
<dbReference type="SUPFAM" id="SSF74650">
    <property type="entry name" value="Galactose mutarotase-like"/>
    <property type="match status" value="1"/>
</dbReference>
<dbReference type="EMBL" id="JAELUP010000103">
    <property type="protein sequence ID" value="MBJ6363031.1"/>
    <property type="molecule type" value="Genomic_DNA"/>
</dbReference>
<evidence type="ECO:0000256" key="1">
    <source>
        <dbReference type="ARBA" id="ARBA00001412"/>
    </source>
</evidence>
<dbReference type="InterPro" id="IPR006103">
    <property type="entry name" value="Glyco_hydro_2_cat"/>
</dbReference>
<dbReference type="InterPro" id="IPR011013">
    <property type="entry name" value="Gal_mutarotase_sf_dom"/>
</dbReference>
<comment type="caution">
    <text evidence="11">The sequence shown here is derived from an EMBL/GenBank/DDBJ whole genome shotgun (WGS) entry which is preliminary data.</text>
</comment>
<dbReference type="SUPFAM" id="SSF49373">
    <property type="entry name" value="Invasin/intimin cell-adhesion fragments"/>
    <property type="match status" value="1"/>
</dbReference>
<dbReference type="InterPro" id="IPR008964">
    <property type="entry name" value="Invasin/intimin_cell_adhesion"/>
</dbReference>
<dbReference type="Gene3D" id="2.60.40.10">
    <property type="entry name" value="Immunoglobulins"/>
    <property type="match status" value="2"/>
</dbReference>
<evidence type="ECO:0000313" key="12">
    <source>
        <dbReference type="Proteomes" id="UP000640274"/>
    </source>
</evidence>
<dbReference type="SUPFAM" id="SSF49785">
    <property type="entry name" value="Galactose-binding domain-like"/>
    <property type="match status" value="1"/>
</dbReference>
<dbReference type="SMART" id="SM01038">
    <property type="entry name" value="Bgal_small_N"/>
    <property type="match status" value="1"/>
</dbReference>
<dbReference type="Gene3D" id="2.70.98.10">
    <property type="match status" value="1"/>
</dbReference>
<organism evidence="11 12">
    <name type="scientific">Paenibacillus roseus</name>
    <dbReference type="NCBI Taxonomy" id="2798579"/>
    <lineage>
        <taxon>Bacteria</taxon>
        <taxon>Bacillati</taxon>
        <taxon>Bacillota</taxon>
        <taxon>Bacilli</taxon>
        <taxon>Bacillales</taxon>
        <taxon>Paenibacillaceae</taxon>
        <taxon>Paenibacillus</taxon>
    </lineage>
</organism>
<name>A0A934J1E3_9BACL</name>
<evidence type="ECO:0000256" key="2">
    <source>
        <dbReference type="ARBA" id="ARBA00007401"/>
    </source>
</evidence>
<feature type="domain" description="SLH" evidence="10">
    <location>
        <begin position="2260"/>
        <end position="2323"/>
    </location>
</feature>
<dbReference type="Pfam" id="PF00703">
    <property type="entry name" value="Glyco_hydro_2"/>
    <property type="match status" value="1"/>
</dbReference>
<feature type="compositionally biased region" description="Basic and acidic residues" evidence="8">
    <location>
        <begin position="2032"/>
        <end position="2041"/>
    </location>
</feature>
<feature type="domain" description="SLH" evidence="10">
    <location>
        <begin position="2200"/>
        <end position="2259"/>
    </location>
</feature>
<feature type="signal peptide" evidence="9">
    <location>
        <begin position="1"/>
        <end position="29"/>
    </location>
</feature>
<keyword evidence="6" id="KW-0326">Glycosidase</keyword>
<dbReference type="PRINTS" id="PR00132">
    <property type="entry name" value="GLHYDRLASE2"/>
</dbReference>
<protein>
    <recommendedName>
        <fullName evidence="4">Beta-galactosidase</fullName>
        <ecNumber evidence="3">3.2.1.23</ecNumber>
    </recommendedName>
    <alternativeName>
        <fullName evidence="7">Lactase</fullName>
    </alternativeName>
</protein>
<dbReference type="SUPFAM" id="SSF51445">
    <property type="entry name" value="(Trans)glycosidases"/>
    <property type="match status" value="1"/>
</dbReference>
<proteinExistence type="inferred from homology"/>
<dbReference type="PROSITE" id="PS00608">
    <property type="entry name" value="GLYCOSYL_HYDROL_F2_2"/>
    <property type="match status" value="1"/>
</dbReference>
<evidence type="ECO:0000256" key="5">
    <source>
        <dbReference type="ARBA" id="ARBA00022801"/>
    </source>
</evidence>
<feature type="chain" id="PRO_5037510959" description="Beta-galactosidase" evidence="9">
    <location>
        <begin position="30"/>
        <end position="2385"/>
    </location>
</feature>
<dbReference type="InterPro" id="IPR050347">
    <property type="entry name" value="Bact_Beta-galactosidase"/>
</dbReference>
<dbReference type="InterPro" id="IPR003343">
    <property type="entry name" value="Big_2"/>
</dbReference>
<dbReference type="InterPro" id="IPR036156">
    <property type="entry name" value="Beta-gal/glucu_dom_sf"/>
</dbReference>